<dbReference type="Proteomes" id="UP000193925">
    <property type="component" value="Chromosome AFERRI"/>
</dbReference>
<evidence type="ECO:0000313" key="5">
    <source>
        <dbReference type="Proteomes" id="UP000193925"/>
    </source>
</evidence>
<evidence type="ECO:0000313" key="2">
    <source>
        <dbReference type="EMBL" id="CDQ08569.1"/>
    </source>
</evidence>
<dbReference type="AlphaFoldDB" id="A0A060UPT7"/>
<proteinExistence type="predicted"/>
<feature type="compositionally biased region" description="Basic and acidic residues" evidence="1">
    <location>
        <begin position="69"/>
        <end position="79"/>
    </location>
</feature>
<dbReference type="EMBL" id="NCBC01000273">
    <property type="protein sequence ID" value="OYV80151.1"/>
    <property type="molecule type" value="Genomic_DNA"/>
</dbReference>
<evidence type="ECO:0000313" key="3">
    <source>
        <dbReference type="EMBL" id="OYV80151.1"/>
    </source>
</evidence>
<reference evidence="2" key="2">
    <citation type="submission" date="2014-07" db="EMBL/GenBank/DDBJ databases">
        <title>Initial genome analysis of the psychrotolerant acidophile Acidithiobacillus ferrivorans CF27: insights into iron and sulfur oxidation pathways and into biofilm formation.</title>
        <authorList>
            <person name="Talla E."/>
            <person name="Hedrich S."/>
            <person name="Mangenot S."/>
            <person name="Ji B."/>
            <person name="Johnson D.B."/>
            <person name="Barbe V."/>
            <person name="Bonnefoy V."/>
        </authorList>
    </citation>
    <scope>NUCLEOTIDE SEQUENCE [LARGE SCALE GENOMIC DNA]</scope>
    <source>
        <strain evidence="2">CF27</strain>
    </source>
</reference>
<reference evidence="4 5" key="4">
    <citation type="submission" date="2017-03" db="EMBL/GenBank/DDBJ databases">
        <authorList>
            <person name="Regsiter A."/>
            <person name="William W."/>
        </authorList>
    </citation>
    <scope>NUCLEOTIDE SEQUENCE [LARGE SCALE GENOMIC DNA]</scope>
    <source>
        <strain evidence="4">PRJEB5721</strain>
    </source>
</reference>
<feature type="region of interest" description="Disordered" evidence="1">
    <location>
        <begin position="53"/>
        <end position="79"/>
    </location>
</feature>
<gene>
    <name evidence="2" type="ORF">AFERRI_100004</name>
    <name evidence="4" type="ORF">AFERRI_40119</name>
    <name evidence="3" type="ORF">B7Z70_08080</name>
</gene>
<feature type="compositionally biased region" description="Polar residues" evidence="1">
    <location>
        <begin position="53"/>
        <end position="68"/>
    </location>
</feature>
<evidence type="ECO:0000313" key="6">
    <source>
        <dbReference type="Proteomes" id="UP000216779"/>
    </source>
</evidence>
<dbReference type="EMBL" id="LT841305">
    <property type="protein sequence ID" value="SMH66770.1"/>
    <property type="molecule type" value="Genomic_DNA"/>
</dbReference>
<keyword evidence="5" id="KW-1185">Reference proteome</keyword>
<evidence type="ECO:0000256" key="1">
    <source>
        <dbReference type="SAM" id="MobiDB-lite"/>
    </source>
</evidence>
<organism evidence="2">
    <name type="scientific">Acidithiobacillus ferrivorans</name>
    <dbReference type="NCBI Taxonomy" id="160808"/>
    <lineage>
        <taxon>Bacteria</taxon>
        <taxon>Pseudomonadati</taxon>
        <taxon>Pseudomonadota</taxon>
        <taxon>Acidithiobacillia</taxon>
        <taxon>Acidithiobacillales</taxon>
        <taxon>Acidithiobacillaceae</taxon>
        <taxon>Acidithiobacillus</taxon>
    </lineage>
</organism>
<accession>A0A060UPT7</accession>
<evidence type="ECO:0000313" key="4">
    <source>
        <dbReference type="EMBL" id="SMH66770.1"/>
    </source>
</evidence>
<reference evidence="2" key="1">
    <citation type="submission" date="2014-03" db="EMBL/GenBank/DDBJ databases">
        <authorList>
            <person name="Genoscope - CEA"/>
        </authorList>
    </citation>
    <scope>NUCLEOTIDE SEQUENCE [LARGE SCALE GENOMIC DNA]</scope>
    <source>
        <strain evidence="2">CF27</strain>
    </source>
</reference>
<sequence length="79" mass="8601">MQTTNAKPIKKSQWLLVLILAPLLAGWLGHQSPQYAAGNGGVFQDARHVTWTPATSPMTVTPAAQQKGNDQDRKQSYAL</sequence>
<dbReference type="EMBL" id="CCCS020000002">
    <property type="protein sequence ID" value="CDQ08569.1"/>
    <property type="molecule type" value="Genomic_DNA"/>
</dbReference>
<dbReference type="Proteomes" id="UP000216779">
    <property type="component" value="Unassembled WGS sequence"/>
</dbReference>
<dbReference type="RefSeq" id="WP_029316464.1">
    <property type="nucleotide sequence ID" value="NZ_CCCS020000002.1"/>
</dbReference>
<name>A0A060UPT7_9PROT</name>
<reference evidence="3 6" key="3">
    <citation type="submission" date="2017-03" db="EMBL/GenBank/DDBJ databases">
        <title>Lifting the veil on microbial sulfur biogeochemistry in mining wastewaters.</title>
        <authorList>
            <person name="Kantor R.S."/>
            <person name="Colenbrander Nelson T."/>
            <person name="Marshall S."/>
            <person name="Bennett D."/>
            <person name="Apte S."/>
            <person name="Camacho D."/>
            <person name="Thomas B.C."/>
            <person name="Warren L.A."/>
            <person name="Banfield J.F."/>
        </authorList>
    </citation>
    <scope>NUCLEOTIDE SEQUENCE [LARGE SCALE GENOMIC DNA]</scope>
    <source>
        <strain evidence="3">21-59-9</strain>
    </source>
</reference>
<protein>
    <submittedName>
        <fullName evidence="2">Uncharacterized protein</fullName>
    </submittedName>
</protein>